<accession>X1SCU3</accession>
<proteinExistence type="predicted"/>
<name>X1SCU3_9ZZZZ</name>
<dbReference type="AlphaFoldDB" id="X1SCU3"/>
<dbReference type="EMBL" id="BARW01017739">
    <property type="protein sequence ID" value="GAI90842.1"/>
    <property type="molecule type" value="Genomic_DNA"/>
</dbReference>
<protein>
    <submittedName>
        <fullName evidence="1">Uncharacterized protein</fullName>
    </submittedName>
</protein>
<evidence type="ECO:0000313" key="1">
    <source>
        <dbReference type="EMBL" id="GAI90842.1"/>
    </source>
</evidence>
<feature type="non-terminal residue" evidence="1">
    <location>
        <position position="30"/>
    </location>
</feature>
<gene>
    <name evidence="1" type="ORF">S12H4_30568</name>
</gene>
<sequence>MPGGRLEIDRRSKELKEIEESAEKLKSIFL</sequence>
<reference evidence="1" key="1">
    <citation type="journal article" date="2014" name="Front. Microbiol.">
        <title>High frequency of phylogenetically diverse reductive dehalogenase-homologous genes in deep subseafloor sedimentary metagenomes.</title>
        <authorList>
            <person name="Kawai M."/>
            <person name="Futagami T."/>
            <person name="Toyoda A."/>
            <person name="Takaki Y."/>
            <person name="Nishi S."/>
            <person name="Hori S."/>
            <person name="Arai W."/>
            <person name="Tsubouchi T."/>
            <person name="Morono Y."/>
            <person name="Uchiyama I."/>
            <person name="Ito T."/>
            <person name="Fujiyama A."/>
            <person name="Inagaki F."/>
            <person name="Takami H."/>
        </authorList>
    </citation>
    <scope>NUCLEOTIDE SEQUENCE</scope>
    <source>
        <strain evidence="1">Expedition CK06-06</strain>
    </source>
</reference>
<organism evidence="1">
    <name type="scientific">marine sediment metagenome</name>
    <dbReference type="NCBI Taxonomy" id="412755"/>
    <lineage>
        <taxon>unclassified sequences</taxon>
        <taxon>metagenomes</taxon>
        <taxon>ecological metagenomes</taxon>
    </lineage>
</organism>
<comment type="caution">
    <text evidence="1">The sequence shown here is derived from an EMBL/GenBank/DDBJ whole genome shotgun (WGS) entry which is preliminary data.</text>
</comment>